<dbReference type="Gene3D" id="3.40.50.150">
    <property type="entry name" value="Vaccinia Virus protein VP39"/>
    <property type="match status" value="1"/>
</dbReference>
<dbReference type="Pfam" id="PF13489">
    <property type="entry name" value="Methyltransf_23"/>
    <property type="match status" value="1"/>
</dbReference>
<dbReference type="Proteomes" id="UP001144280">
    <property type="component" value="Unassembled WGS sequence"/>
</dbReference>
<evidence type="ECO:0000313" key="2">
    <source>
        <dbReference type="Proteomes" id="UP001144280"/>
    </source>
</evidence>
<protein>
    <recommendedName>
        <fullName evidence="3">Methyltransferase domain-containing protein</fullName>
    </recommendedName>
</protein>
<dbReference type="RefSeq" id="WP_281904556.1">
    <property type="nucleotide sequence ID" value="NZ_BSDI01000070.1"/>
</dbReference>
<dbReference type="SUPFAM" id="SSF53335">
    <property type="entry name" value="S-adenosyl-L-methionine-dependent methyltransferases"/>
    <property type="match status" value="1"/>
</dbReference>
<name>A0ABQ5R836_9ACTN</name>
<reference evidence="1" key="1">
    <citation type="submission" date="2022-12" db="EMBL/GenBank/DDBJ databases">
        <title>New Phytohabitans aurantiacus sp. RD004123 nov., an actinomycete isolated from soil.</title>
        <authorList>
            <person name="Triningsih D.W."/>
            <person name="Harunari E."/>
            <person name="Igarashi Y."/>
        </authorList>
    </citation>
    <scope>NUCLEOTIDE SEQUENCE</scope>
    <source>
        <strain evidence="1">RD004123</strain>
    </source>
</reference>
<accession>A0ABQ5R836</accession>
<evidence type="ECO:0000313" key="1">
    <source>
        <dbReference type="EMBL" id="GLI02820.1"/>
    </source>
</evidence>
<evidence type="ECO:0008006" key="3">
    <source>
        <dbReference type="Google" id="ProtNLM"/>
    </source>
</evidence>
<keyword evidence="2" id="KW-1185">Reference proteome</keyword>
<comment type="caution">
    <text evidence="1">The sequence shown here is derived from an EMBL/GenBank/DDBJ whole genome shotgun (WGS) entry which is preliminary data.</text>
</comment>
<gene>
    <name evidence="1" type="ORF">Pa4123_80980</name>
</gene>
<dbReference type="InterPro" id="IPR029063">
    <property type="entry name" value="SAM-dependent_MTases_sf"/>
</dbReference>
<dbReference type="EMBL" id="BSDI01000070">
    <property type="protein sequence ID" value="GLI02820.1"/>
    <property type="molecule type" value="Genomic_DNA"/>
</dbReference>
<sequence>MSTSLWARIITSQPAAVRTHLDAERRLASTVATRYRSLVEVGCADGSLLLPVARRLGLDYLGVDLAAGAVEATQALKAHAVQADAVDLAALPLPAGPLLIGYPFNVFGNLPDPPRTLAAAAATSADALILTYDTSPAAAALRTEYYAACDLPGELITDETGVHFESGTFRSSVYHPEVVLAWLTGAGYEVTVTRYAQAGLSYHATAR</sequence>
<proteinExistence type="predicted"/>
<organism evidence="1 2">
    <name type="scientific">Phytohabitans aurantiacus</name>
    <dbReference type="NCBI Taxonomy" id="3016789"/>
    <lineage>
        <taxon>Bacteria</taxon>
        <taxon>Bacillati</taxon>
        <taxon>Actinomycetota</taxon>
        <taxon>Actinomycetes</taxon>
        <taxon>Micromonosporales</taxon>
        <taxon>Micromonosporaceae</taxon>
    </lineage>
</organism>